<proteinExistence type="inferred from homology"/>
<keyword evidence="7" id="KW-0812">Transmembrane</keyword>
<dbReference type="CDD" id="cd16378">
    <property type="entry name" value="CcmH_N"/>
    <property type="match status" value="1"/>
</dbReference>
<dbReference type="Pfam" id="PF03918">
    <property type="entry name" value="CcmH"/>
    <property type="match status" value="1"/>
</dbReference>
<gene>
    <name evidence="10" type="ORF">ABEG18_04360</name>
</gene>
<protein>
    <recommendedName>
        <fullName evidence="7">Cytochrome c-type biogenesis protein</fullName>
    </recommendedName>
</protein>
<sequence length="155" mass="16773">MRARAVAISLLAVLATAPAFAVNPDEVLPDPKLEARARALSSELRCLVCQNQSIDDSDAPLARDLRVIVREKLKAGAGDDEIKRFLVDRYGEFVLLRPALSLHTALLWGGPFLVLLGGLVVVWSQARRRRPGSPSPLSVEERTALERMTGPGPGA</sequence>
<evidence type="ECO:0000259" key="9">
    <source>
        <dbReference type="Pfam" id="PF03918"/>
    </source>
</evidence>
<evidence type="ECO:0000256" key="5">
    <source>
        <dbReference type="ARBA" id="ARBA00022748"/>
    </source>
</evidence>
<evidence type="ECO:0000256" key="3">
    <source>
        <dbReference type="ARBA" id="ARBA00022723"/>
    </source>
</evidence>
<keyword evidence="4 7" id="KW-0732">Signal</keyword>
<feature type="region of interest" description="Disordered" evidence="8">
    <location>
        <begin position="129"/>
        <end position="155"/>
    </location>
</feature>
<keyword evidence="2 7" id="KW-0349">Heme</keyword>
<dbReference type="GO" id="GO:0017004">
    <property type="term" value="P:cytochrome complex assembly"/>
    <property type="evidence" value="ECO:0007669"/>
    <property type="project" value="UniProtKB-KW"/>
</dbReference>
<evidence type="ECO:0000256" key="2">
    <source>
        <dbReference type="ARBA" id="ARBA00022617"/>
    </source>
</evidence>
<dbReference type="GO" id="GO:0005886">
    <property type="term" value="C:plasma membrane"/>
    <property type="evidence" value="ECO:0007669"/>
    <property type="project" value="TreeGrafter"/>
</dbReference>
<reference evidence="10" key="1">
    <citation type="submission" date="2024-05" db="EMBL/GenBank/DDBJ databases">
        <authorList>
            <person name="Kim S."/>
            <person name="Heo J."/>
            <person name="Choi H."/>
            <person name="Choi Y."/>
            <person name="Kwon S.-W."/>
            <person name="Kim Y."/>
        </authorList>
    </citation>
    <scope>NUCLEOTIDE SEQUENCE</scope>
    <source>
        <strain evidence="10">KACC 23698</strain>
    </source>
</reference>
<evidence type="ECO:0000256" key="4">
    <source>
        <dbReference type="ARBA" id="ARBA00022729"/>
    </source>
</evidence>
<keyword evidence="3 7" id="KW-0479">Metal-binding</keyword>
<keyword evidence="6 7" id="KW-0408">Iron</keyword>
<keyword evidence="5" id="KW-0201">Cytochrome c-type biogenesis</keyword>
<dbReference type="PANTHER" id="PTHR47870:SF1">
    <property type="entry name" value="CYTOCHROME C-TYPE BIOGENESIS PROTEIN CCMH"/>
    <property type="match status" value="1"/>
</dbReference>
<dbReference type="InterPro" id="IPR038297">
    <property type="entry name" value="CcmH/CycL/NrfF/Ccl2_sf"/>
</dbReference>
<accession>A0AAU7JI74</accession>
<evidence type="ECO:0000313" key="10">
    <source>
        <dbReference type="EMBL" id="XBO40020.1"/>
    </source>
</evidence>
<dbReference type="AlphaFoldDB" id="A0AAU7JI74"/>
<comment type="similarity">
    <text evidence="1 7">Belongs to the CcmH/CycL/Ccl2/NrfF family.</text>
</comment>
<evidence type="ECO:0000256" key="1">
    <source>
        <dbReference type="ARBA" id="ARBA00010342"/>
    </source>
</evidence>
<dbReference type="PANTHER" id="PTHR47870">
    <property type="entry name" value="CYTOCHROME C-TYPE BIOGENESIS PROTEIN CCMH"/>
    <property type="match status" value="1"/>
</dbReference>
<evidence type="ECO:0000256" key="8">
    <source>
        <dbReference type="SAM" id="MobiDB-lite"/>
    </source>
</evidence>
<feature type="transmembrane region" description="Helical" evidence="7">
    <location>
        <begin position="105"/>
        <end position="123"/>
    </location>
</feature>
<feature type="domain" description="CcmH/CycL/Ccl2/NrfF N-terminal" evidence="9">
    <location>
        <begin position="10"/>
        <end position="148"/>
    </location>
</feature>
<dbReference type="InterPro" id="IPR005616">
    <property type="entry name" value="CcmH/CycL/Ccl2/NrfF_N"/>
</dbReference>
<organism evidence="10">
    <name type="scientific">Alsobacter sp. KACC 23698</name>
    <dbReference type="NCBI Taxonomy" id="3149229"/>
    <lineage>
        <taxon>Bacteria</taxon>
        <taxon>Pseudomonadati</taxon>
        <taxon>Pseudomonadota</taxon>
        <taxon>Alphaproteobacteria</taxon>
        <taxon>Hyphomicrobiales</taxon>
        <taxon>Alsobacteraceae</taxon>
        <taxon>Alsobacter</taxon>
    </lineage>
</organism>
<evidence type="ECO:0000256" key="6">
    <source>
        <dbReference type="ARBA" id="ARBA00023004"/>
    </source>
</evidence>
<comment type="function">
    <text evidence="7">Possible subunit of a heme lyase.</text>
</comment>
<feature type="chain" id="PRO_5043085958" description="Cytochrome c-type biogenesis protein" evidence="7">
    <location>
        <begin position="22"/>
        <end position="155"/>
    </location>
</feature>
<feature type="signal peptide" evidence="7">
    <location>
        <begin position="1"/>
        <end position="21"/>
    </location>
</feature>
<dbReference type="EMBL" id="CP157484">
    <property type="protein sequence ID" value="XBO40020.1"/>
    <property type="molecule type" value="Genomic_DNA"/>
</dbReference>
<keyword evidence="7" id="KW-1133">Transmembrane helix</keyword>
<dbReference type="GO" id="GO:0046872">
    <property type="term" value="F:metal ion binding"/>
    <property type="evidence" value="ECO:0007669"/>
    <property type="project" value="UniProtKB-KW"/>
</dbReference>
<dbReference type="Gene3D" id="1.10.8.640">
    <property type="entry name" value="Cytochrome C biogenesis protein"/>
    <property type="match status" value="1"/>
</dbReference>
<name>A0AAU7JI74_9HYPH</name>
<evidence type="ECO:0000256" key="7">
    <source>
        <dbReference type="RuleBase" id="RU364112"/>
    </source>
</evidence>
<dbReference type="InterPro" id="IPR051263">
    <property type="entry name" value="C-type_cytochrome_biogenesis"/>
</dbReference>
<keyword evidence="7" id="KW-0472">Membrane</keyword>